<dbReference type="GO" id="GO:0008168">
    <property type="term" value="F:methyltransferase activity"/>
    <property type="evidence" value="ECO:0007669"/>
    <property type="project" value="UniProtKB-KW"/>
</dbReference>
<dbReference type="InterPro" id="IPR036868">
    <property type="entry name" value="TusA-like_sf"/>
</dbReference>
<dbReference type="Pfam" id="PF01206">
    <property type="entry name" value="TusA"/>
    <property type="match status" value="1"/>
</dbReference>
<dbReference type="InterPro" id="IPR001455">
    <property type="entry name" value="TusA-like"/>
</dbReference>
<reference evidence="3 4" key="1">
    <citation type="journal article" date="2016" name="Nat. Commun.">
        <title>Thousands of microbial genomes shed light on interconnected biogeochemical processes in an aquifer system.</title>
        <authorList>
            <person name="Anantharaman K."/>
            <person name="Brown C.T."/>
            <person name="Hug L.A."/>
            <person name="Sharon I."/>
            <person name="Castelle C.J."/>
            <person name="Probst A.J."/>
            <person name="Thomas B.C."/>
            <person name="Singh A."/>
            <person name="Wilkins M.J."/>
            <person name="Karaoz U."/>
            <person name="Brodie E.L."/>
            <person name="Williams K.H."/>
            <person name="Hubbard S.S."/>
            <person name="Banfield J.F."/>
        </authorList>
    </citation>
    <scope>NUCLEOTIDE SEQUENCE [LARGE SCALE GENOMIC DNA]</scope>
</reference>
<dbReference type="Proteomes" id="UP000178526">
    <property type="component" value="Unassembled WGS sequence"/>
</dbReference>
<accession>A0A1F7RCW3</accession>
<dbReference type="GO" id="GO:0032259">
    <property type="term" value="P:methylation"/>
    <property type="evidence" value="ECO:0007669"/>
    <property type="project" value="UniProtKB-KW"/>
</dbReference>
<evidence type="ECO:0000313" key="4">
    <source>
        <dbReference type="Proteomes" id="UP000178526"/>
    </source>
</evidence>
<dbReference type="PANTHER" id="PTHR33279">
    <property type="entry name" value="SULFUR CARRIER PROTEIN YEDF-RELATED"/>
    <property type="match status" value="1"/>
</dbReference>
<keyword evidence="3" id="KW-0489">Methyltransferase</keyword>
<organism evidence="3 4">
    <name type="scientific">Candidatus Schekmanbacteria bacterium GWA2_38_11</name>
    <dbReference type="NCBI Taxonomy" id="1817876"/>
    <lineage>
        <taxon>Bacteria</taxon>
        <taxon>Candidatus Schekmaniibacteriota</taxon>
    </lineage>
</organism>
<comment type="caution">
    <text evidence="3">The sequence shown here is derived from an EMBL/GenBank/DDBJ whole genome shotgun (WGS) entry which is preliminary data.</text>
</comment>
<evidence type="ECO:0000313" key="3">
    <source>
        <dbReference type="EMBL" id="OGL39395.1"/>
    </source>
</evidence>
<name>A0A1F7RCW3_9BACT</name>
<proteinExistence type="inferred from homology"/>
<dbReference type="PANTHER" id="PTHR33279:SF19">
    <property type="entry name" value="SSL1707 PROTEIN"/>
    <property type="match status" value="1"/>
</dbReference>
<keyword evidence="3" id="KW-0808">Transferase</keyword>
<feature type="domain" description="UPF0033" evidence="2">
    <location>
        <begin position="10"/>
        <end position="77"/>
    </location>
</feature>
<gene>
    <name evidence="3" type="ORF">A2042_05800</name>
</gene>
<dbReference type="AlphaFoldDB" id="A0A1F7RCW3"/>
<comment type="similarity">
    <text evidence="1">Belongs to the sulfur carrier protein TusA family.</text>
</comment>
<evidence type="ECO:0000259" key="2">
    <source>
        <dbReference type="Pfam" id="PF01206"/>
    </source>
</evidence>
<dbReference type="SUPFAM" id="SSF64307">
    <property type="entry name" value="SirA-like"/>
    <property type="match status" value="1"/>
</dbReference>
<protein>
    <submittedName>
        <fullName evidence="3">tRNA methyltransferase</fullName>
    </submittedName>
</protein>
<dbReference type="Gene3D" id="3.30.110.40">
    <property type="entry name" value="TusA-like domain"/>
    <property type="match status" value="1"/>
</dbReference>
<sequence>MNDYNITASLDITRETCPITFVKTKLKLETLNSGDILEVFLKGGEPLENVPRSVKDEGHKILKLEQNGDIYRLIILKQ</sequence>
<dbReference type="EMBL" id="MGDB01000119">
    <property type="protein sequence ID" value="OGL39395.1"/>
    <property type="molecule type" value="Genomic_DNA"/>
</dbReference>
<dbReference type="CDD" id="cd00291">
    <property type="entry name" value="SirA_YedF_YeeD"/>
    <property type="match status" value="1"/>
</dbReference>
<evidence type="ECO:0000256" key="1">
    <source>
        <dbReference type="ARBA" id="ARBA00008984"/>
    </source>
</evidence>